<dbReference type="Proteomes" id="UP001596528">
    <property type="component" value="Unassembled WGS sequence"/>
</dbReference>
<comment type="caution">
    <text evidence="1">The sequence shown here is derived from an EMBL/GenBank/DDBJ whole genome shotgun (WGS) entry which is preliminary data.</text>
</comment>
<proteinExistence type="predicted"/>
<dbReference type="Gene3D" id="3.40.50.1820">
    <property type="entry name" value="alpha/beta hydrolase"/>
    <property type="match status" value="1"/>
</dbReference>
<protein>
    <submittedName>
        <fullName evidence="1">Alpha/beta hydrolase</fullName>
    </submittedName>
</protein>
<organism evidence="1 2">
    <name type="scientific">Paenibacillus thermoaerophilus</name>
    <dbReference type="NCBI Taxonomy" id="1215385"/>
    <lineage>
        <taxon>Bacteria</taxon>
        <taxon>Bacillati</taxon>
        <taxon>Bacillota</taxon>
        <taxon>Bacilli</taxon>
        <taxon>Bacillales</taxon>
        <taxon>Paenibacillaceae</taxon>
        <taxon>Paenibacillus</taxon>
    </lineage>
</organism>
<dbReference type="EMBL" id="JBHTGQ010000041">
    <property type="protein sequence ID" value="MFC7751305.1"/>
    <property type="molecule type" value="Genomic_DNA"/>
</dbReference>
<sequence length="204" mass="23125">MKKLRTAIPTREPPYISAGFSYGDLLMRQYASLYPEEAAGLVLVDSVHENRYAADADSGRKRDMRRTRALYRTGYWMTPLGIPQLLRRHVGSRRLPGELQAVVAAWGRRSGAYRAGYLEWLGAPVTAPQVRQGKRLRADLPVTVPTAGRQDRRWLDPQNELLKLTDRTEQMIVEDSWPSIPISKPEAVAEAVREMIIRGSRGNR</sequence>
<dbReference type="InterPro" id="IPR029058">
    <property type="entry name" value="AB_hydrolase_fold"/>
</dbReference>
<keyword evidence="2" id="KW-1185">Reference proteome</keyword>
<accession>A0ABW2V7B3</accession>
<dbReference type="GO" id="GO:0016787">
    <property type="term" value="F:hydrolase activity"/>
    <property type="evidence" value="ECO:0007669"/>
    <property type="project" value="UniProtKB-KW"/>
</dbReference>
<evidence type="ECO:0000313" key="1">
    <source>
        <dbReference type="EMBL" id="MFC7751305.1"/>
    </source>
</evidence>
<dbReference type="SUPFAM" id="SSF53474">
    <property type="entry name" value="alpha/beta-Hydrolases"/>
    <property type="match status" value="1"/>
</dbReference>
<keyword evidence="1" id="KW-0378">Hydrolase</keyword>
<reference evidence="2" key="1">
    <citation type="journal article" date="2019" name="Int. J. Syst. Evol. Microbiol.">
        <title>The Global Catalogue of Microorganisms (GCM) 10K type strain sequencing project: providing services to taxonomists for standard genome sequencing and annotation.</title>
        <authorList>
            <consortium name="The Broad Institute Genomics Platform"/>
            <consortium name="The Broad Institute Genome Sequencing Center for Infectious Disease"/>
            <person name="Wu L."/>
            <person name="Ma J."/>
        </authorList>
    </citation>
    <scope>NUCLEOTIDE SEQUENCE [LARGE SCALE GENOMIC DNA]</scope>
    <source>
        <strain evidence="2">JCM 18657</strain>
    </source>
</reference>
<dbReference type="RefSeq" id="WP_138788581.1">
    <property type="nucleotide sequence ID" value="NZ_JBHTGQ010000041.1"/>
</dbReference>
<evidence type="ECO:0000313" key="2">
    <source>
        <dbReference type="Proteomes" id="UP001596528"/>
    </source>
</evidence>
<gene>
    <name evidence="1" type="ORF">ACFQWB_15405</name>
</gene>
<name>A0ABW2V7B3_9BACL</name>